<evidence type="ECO:0000256" key="2">
    <source>
        <dbReference type="SAM" id="SignalP"/>
    </source>
</evidence>
<feature type="chain" id="PRO_5001646612" evidence="2">
    <location>
        <begin position="18"/>
        <end position="383"/>
    </location>
</feature>
<evidence type="ECO:0000256" key="1">
    <source>
        <dbReference type="SAM" id="Phobius"/>
    </source>
</evidence>
<dbReference type="HOGENOM" id="CLU_721695_0_0_1"/>
<reference evidence="4" key="1">
    <citation type="journal article" date="2014" name="Proc. Natl. Acad. Sci. U.S.A.">
        <title>Extensive sampling of basidiomycete genomes demonstrates inadequacy of the white-rot/brown-rot paradigm for wood decay fungi.</title>
        <authorList>
            <person name="Riley R."/>
            <person name="Salamov A.A."/>
            <person name="Brown D.W."/>
            <person name="Nagy L.G."/>
            <person name="Floudas D."/>
            <person name="Held B.W."/>
            <person name="Levasseur A."/>
            <person name="Lombard V."/>
            <person name="Morin E."/>
            <person name="Otillar R."/>
            <person name="Lindquist E.A."/>
            <person name="Sun H."/>
            <person name="LaButti K.M."/>
            <person name="Schmutz J."/>
            <person name="Jabbour D."/>
            <person name="Luo H."/>
            <person name="Baker S.E."/>
            <person name="Pisabarro A.G."/>
            <person name="Walton J.D."/>
            <person name="Blanchette R.A."/>
            <person name="Henrissat B."/>
            <person name="Martin F."/>
            <person name="Cullen D."/>
            <person name="Hibbett D.S."/>
            <person name="Grigoriev I.V."/>
        </authorList>
    </citation>
    <scope>NUCLEOTIDE SEQUENCE [LARGE SCALE GENOMIC DNA]</scope>
    <source>
        <strain evidence="4">CBS 339.88</strain>
    </source>
</reference>
<dbReference type="AlphaFoldDB" id="A0A067T7G6"/>
<dbReference type="EMBL" id="KL142373">
    <property type="protein sequence ID" value="KDR79135.1"/>
    <property type="molecule type" value="Genomic_DNA"/>
</dbReference>
<keyword evidence="2" id="KW-0732">Signal</keyword>
<keyword evidence="1" id="KW-0812">Transmembrane</keyword>
<feature type="transmembrane region" description="Helical" evidence="1">
    <location>
        <begin position="283"/>
        <end position="301"/>
    </location>
</feature>
<dbReference type="OrthoDB" id="3564275at2759"/>
<evidence type="ECO:0000313" key="4">
    <source>
        <dbReference type="Proteomes" id="UP000027222"/>
    </source>
</evidence>
<proteinExistence type="predicted"/>
<keyword evidence="1" id="KW-0472">Membrane</keyword>
<feature type="transmembrane region" description="Helical" evidence="1">
    <location>
        <begin position="313"/>
        <end position="335"/>
    </location>
</feature>
<keyword evidence="1" id="KW-1133">Transmembrane helix</keyword>
<keyword evidence="4" id="KW-1185">Reference proteome</keyword>
<accession>A0A067T7G6</accession>
<name>A0A067T7G6_GALM3</name>
<feature type="signal peptide" evidence="2">
    <location>
        <begin position="1"/>
        <end position="17"/>
    </location>
</feature>
<sequence>MEILFLFLAFYVLQSSAQNFIFPSSPSTFSDFSLYKNSPFSTNCSFDVQIFNKTYDPSIIQTAYARSQSDFCSQLDSTVEWYIIPTNTTPAAFLPNWSSTTIDLATHVVTAVYLVFKFAVTGENEVKLDRSFLLFKFYSICQHIFWWYSTIAGLVNPLHATWINPYGWLVPVGLLSTLTELEDSDQVDCSHRVGGGLLILGFAALWASGVYTGVRVNPGGTFNNFSNNQTTENRLLHLGSGSYTPVDASNAFDITDSCQQVLQDPTSAIYTDPAWSYAAKLHFALWWIAVPLGLLYFFNAMKTRTTFRGWLKLLIAPLLSIILDLVAIIAMALIARRGTPFMYLEECQAVVIAMSPKRGYWDARVDEAKAGYTLQILRSVFGL</sequence>
<organism evidence="3 4">
    <name type="scientific">Galerina marginata (strain CBS 339.88)</name>
    <dbReference type="NCBI Taxonomy" id="685588"/>
    <lineage>
        <taxon>Eukaryota</taxon>
        <taxon>Fungi</taxon>
        <taxon>Dikarya</taxon>
        <taxon>Basidiomycota</taxon>
        <taxon>Agaricomycotina</taxon>
        <taxon>Agaricomycetes</taxon>
        <taxon>Agaricomycetidae</taxon>
        <taxon>Agaricales</taxon>
        <taxon>Agaricineae</taxon>
        <taxon>Strophariaceae</taxon>
        <taxon>Galerina</taxon>
    </lineage>
</organism>
<protein>
    <submittedName>
        <fullName evidence="3">Uncharacterized protein</fullName>
    </submittedName>
</protein>
<dbReference type="Proteomes" id="UP000027222">
    <property type="component" value="Unassembled WGS sequence"/>
</dbReference>
<gene>
    <name evidence="3" type="ORF">GALMADRAFT_1223749</name>
</gene>
<evidence type="ECO:0000313" key="3">
    <source>
        <dbReference type="EMBL" id="KDR79135.1"/>
    </source>
</evidence>